<dbReference type="Proteomes" id="UP000026915">
    <property type="component" value="Chromosome 1"/>
</dbReference>
<reference evidence="3 4" key="1">
    <citation type="journal article" date="2013" name="Genome Biol.">
        <title>The genome sequence of the most widely cultivated cacao type and its use to identify candidate genes regulating pod color.</title>
        <authorList>
            <person name="Motamayor J.C."/>
            <person name="Mockaitis K."/>
            <person name="Schmutz J."/>
            <person name="Haiminen N."/>
            <person name="Iii D.L."/>
            <person name="Cornejo O."/>
            <person name="Findley S.D."/>
            <person name="Zheng P."/>
            <person name="Utro F."/>
            <person name="Royaert S."/>
            <person name="Saski C."/>
            <person name="Jenkins J."/>
            <person name="Podicheti R."/>
            <person name="Zhao M."/>
            <person name="Scheffler B.E."/>
            <person name="Stack J.C."/>
            <person name="Feltus F.A."/>
            <person name="Mustiga G.M."/>
            <person name="Amores F."/>
            <person name="Phillips W."/>
            <person name="Marelli J.P."/>
            <person name="May G.D."/>
            <person name="Shapiro H."/>
            <person name="Ma J."/>
            <person name="Bustamante C.D."/>
            <person name="Schnell R.J."/>
            <person name="Main D."/>
            <person name="Gilbert D."/>
            <person name="Parida L."/>
            <person name="Kuhn D.N."/>
        </authorList>
    </citation>
    <scope>NUCLEOTIDE SEQUENCE [LARGE SCALE GENOMIC DNA]</scope>
    <source>
        <strain evidence="4">cv. Matina 1-6</strain>
    </source>
</reference>
<dbReference type="HOGENOM" id="CLU_1520480_0_0_1"/>
<keyword evidence="1" id="KW-0175">Coiled coil</keyword>
<evidence type="ECO:0000313" key="3">
    <source>
        <dbReference type="EMBL" id="EOX94025.1"/>
    </source>
</evidence>
<feature type="coiled-coil region" evidence="1">
    <location>
        <begin position="131"/>
        <end position="158"/>
    </location>
</feature>
<dbReference type="InParanoid" id="A0A061DMU3"/>
<dbReference type="Pfam" id="PF03732">
    <property type="entry name" value="Retrotrans_gag"/>
    <property type="match status" value="1"/>
</dbReference>
<keyword evidence="3" id="KW-0645">Protease</keyword>
<evidence type="ECO:0000259" key="2">
    <source>
        <dbReference type="Pfam" id="PF03732"/>
    </source>
</evidence>
<organism evidence="3 4">
    <name type="scientific">Theobroma cacao</name>
    <name type="common">Cacao</name>
    <name type="synonym">Cocoa</name>
    <dbReference type="NCBI Taxonomy" id="3641"/>
    <lineage>
        <taxon>Eukaryota</taxon>
        <taxon>Viridiplantae</taxon>
        <taxon>Streptophyta</taxon>
        <taxon>Embryophyta</taxon>
        <taxon>Tracheophyta</taxon>
        <taxon>Spermatophyta</taxon>
        <taxon>Magnoliopsida</taxon>
        <taxon>eudicotyledons</taxon>
        <taxon>Gunneridae</taxon>
        <taxon>Pentapetalae</taxon>
        <taxon>rosids</taxon>
        <taxon>malvids</taxon>
        <taxon>Malvales</taxon>
        <taxon>Malvaceae</taxon>
        <taxon>Byttnerioideae</taxon>
        <taxon>Theobroma</taxon>
    </lineage>
</organism>
<accession>A0A061DMU3</accession>
<dbReference type="AlphaFoldDB" id="A0A061DMU3"/>
<sequence>MQVSKILTDMRLDDDIKLMIATRLLEMRAHTWWNSMKSRSTTTLTWLDFLRKFDCQYYTYFHKKEKNRKFLSLKQGSLIVKEYEAHFNELVSYVPDLVKTEWDQANYFEEGLRNEIRDRLTVTCKEPYKEVVQMALRAEKLETENRRIRAEFAKRKNLITSSSQPSKKGKDSFASGSVITTSVASN</sequence>
<dbReference type="GO" id="GO:0006508">
    <property type="term" value="P:proteolysis"/>
    <property type="evidence" value="ECO:0007669"/>
    <property type="project" value="UniProtKB-KW"/>
</dbReference>
<feature type="domain" description="Retrotransposon gag" evidence="2">
    <location>
        <begin position="20"/>
        <end position="113"/>
    </location>
</feature>
<dbReference type="Gramene" id="EOX94025">
    <property type="protein sequence ID" value="EOX94025"/>
    <property type="gene ID" value="TCM_003082"/>
</dbReference>
<evidence type="ECO:0000313" key="4">
    <source>
        <dbReference type="Proteomes" id="UP000026915"/>
    </source>
</evidence>
<dbReference type="EMBL" id="CM001879">
    <property type="protein sequence ID" value="EOX94025.1"/>
    <property type="molecule type" value="Genomic_DNA"/>
</dbReference>
<dbReference type="PANTHER" id="PTHR34482">
    <property type="entry name" value="DNA DAMAGE-INDUCIBLE PROTEIN 1-LIKE"/>
    <property type="match status" value="1"/>
</dbReference>
<protein>
    <submittedName>
        <fullName evidence="3">Gag protease polyprotein</fullName>
    </submittedName>
</protein>
<proteinExistence type="predicted"/>
<name>A0A061DMU3_THECC</name>
<keyword evidence="4" id="KW-1185">Reference proteome</keyword>
<dbReference type="PANTHER" id="PTHR34482:SF48">
    <property type="entry name" value="GAG PROTEASE POLYPROTEIN"/>
    <property type="match status" value="1"/>
</dbReference>
<dbReference type="InterPro" id="IPR005162">
    <property type="entry name" value="Retrotrans_gag_dom"/>
</dbReference>
<gene>
    <name evidence="3" type="ORF">TCM_003082</name>
</gene>
<dbReference type="eggNOG" id="KOG0017">
    <property type="taxonomic scope" value="Eukaryota"/>
</dbReference>
<keyword evidence="3" id="KW-0378">Hydrolase</keyword>
<evidence type="ECO:0000256" key="1">
    <source>
        <dbReference type="SAM" id="Coils"/>
    </source>
</evidence>
<dbReference type="GO" id="GO:0008233">
    <property type="term" value="F:peptidase activity"/>
    <property type="evidence" value="ECO:0007669"/>
    <property type="project" value="UniProtKB-KW"/>
</dbReference>
<dbReference type="OMA" id="KLMIATR"/>